<keyword evidence="5" id="KW-1185">Reference proteome</keyword>
<evidence type="ECO:0000256" key="2">
    <source>
        <dbReference type="ARBA" id="ARBA00022801"/>
    </source>
</evidence>
<dbReference type="InterPro" id="IPR050565">
    <property type="entry name" value="LYPA1-2/EST-like"/>
</dbReference>
<protein>
    <submittedName>
        <fullName evidence="4">Phospholipase/Carboxylesterase</fullName>
    </submittedName>
</protein>
<evidence type="ECO:0000313" key="4">
    <source>
        <dbReference type="EMBL" id="EME36283.1"/>
    </source>
</evidence>
<dbReference type="InterPro" id="IPR029058">
    <property type="entry name" value="AB_hydrolase_fold"/>
</dbReference>
<dbReference type="SUPFAM" id="SSF53474">
    <property type="entry name" value="alpha/beta-Hydrolases"/>
    <property type="match status" value="1"/>
</dbReference>
<dbReference type="InterPro" id="IPR003140">
    <property type="entry name" value="PLipase/COase/thioEstase"/>
</dbReference>
<dbReference type="PANTHER" id="PTHR10655">
    <property type="entry name" value="LYSOPHOSPHOLIPASE-RELATED"/>
    <property type="match status" value="1"/>
</dbReference>
<dbReference type="EMBL" id="ANHZ02000016">
    <property type="protein sequence ID" value="EME36283.1"/>
    <property type="molecule type" value="Genomic_DNA"/>
</dbReference>
<reference evidence="4 5" key="1">
    <citation type="journal article" date="2014" name="Genome Announc.">
        <title>Draft Genome Sequence of Kocuria palustris PEL.</title>
        <authorList>
            <person name="Sharma G."/>
            <person name="Khatri I."/>
            <person name="Subramanian S."/>
        </authorList>
    </citation>
    <scope>NUCLEOTIDE SEQUENCE [LARGE SCALE GENOMIC DNA]</scope>
    <source>
        <strain evidence="4 5">PEL</strain>
    </source>
</reference>
<comment type="similarity">
    <text evidence="1">Belongs to the AB hydrolase superfamily. AB hydrolase 2 family.</text>
</comment>
<dbReference type="Pfam" id="PF02230">
    <property type="entry name" value="Abhydrolase_2"/>
    <property type="match status" value="1"/>
</dbReference>
<evidence type="ECO:0000256" key="1">
    <source>
        <dbReference type="ARBA" id="ARBA00006499"/>
    </source>
</evidence>
<comment type="caution">
    <text evidence="4">The sequence shown here is derived from an EMBL/GenBank/DDBJ whole genome shotgun (WGS) entry which is preliminary data.</text>
</comment>
<evidence type="ECO:0000313" key="5">
    <source>
        <dbReference type="Proteomes" id="UP000009877"/>
    </source>
</evidence>
<dbReference type="GO" id="GO:0016787">
    <property type="term" value="F:hydrolase activity"/>
    <property type="evidence" value="ECO:0007669"/>
    <property type="project" value="UniProtKB-KW"/>
</dbReference>
<accession>M2XU01</accession>
<keyword evidence="2" id="KW-0378">Hydrolase</keyword>
<name>M2XU01_9MICC</name>
<dbReference type="Gene3D" id="3.40.50.1820">
    <property type="entry name" value="alpha/beta hydrolase"/>
    <property type="match status" value="1"/>
</dbReference>
<organism evidence="4 5">
    <name type="scientific">Kocuria palustris PEL</name>
    <dbReference type="NCBI Taxonomy" id="1236550"/>
    <lineage>
        <taxon>Bacteria</taxon>
        <taxon>Bacillati</taxon>
        <taxon>Actinomycetota</taxon>
        <taxon>Actinomycetes</taxon>
        <taxon>Micrococcales</taxon>
        <taxon>Micrococcaceae</taxon>
        <taxon>Kocuria</taxon>
    </lineage>
</organism>
<evidence type="ECO:0000259" key="3">
    <source>
        <dbReference type="Pfam" id="PF02230"/>
    </source>
</evidence>
<dbReference type="Proteomes" id="UP000009877">
    <property type="component" value="Unassembled WGS sequence"/>
</dbReference>
<gene>
    <name evidence="4" type="ORF">C884_00574</name>
</gene>
<dbReference type="AlphaFoldDB" id="M2XU01"/>
<dbReference type="PANTHER" id="PTHR10655:SF17">
    <property type="entry name" value="LYSOPHOSPHOLIPASE-LIKE PROTEIN 1"/>
    <property type="match status" value="1"/>
</dbReference>
<feature type="domain" description="Phospholipase/carboxylesterase/thioesterase" evidence="3">
    <location>
        <begin position="28"/>
        <end position="219"/>
    </location>
</feature>
<sequence length="225" mass="24901">MRTGEPASDAMMVGMSENPVVMWNRDPAESPEAPLLVLFHGFGSNEQDLMGLVPQLPQDFVVASVRAPLSQPPGYSWFPLYDEEAFGAEAIRAAVEPLVGWLREQAQGRPSTTLLGFSQGMSIATSLVRAMPGEITAVIGLSGFVVPEPLEIFRDDELKREPFKLFWGRDPQDPIVNDQLVDMTAEWLVEHADTMKVHYQGIGHSVSPQEIGHVNEYLTRMVLGR</sequence>
<dbReference type="STRING" id="71999.KPaMU14_08815"/>
<proteinExistence type="inferred from homology"/>